<dbReference type="SUPFAM" id="SSF48264">
    <property type="entry name" value="Cytochrome P450"/>
    <property type="match status" value="1"/>
</dbReference>
<keyword evidence="9 15" id="KW-0560">Oxidoreductase</keyword>
<keyword evidence="8" id="KW-1133">Transmembrane helix</keyword>
<evidence type="ECO:0000256" key="12">
    <source>
        <dbReference type="ARBA" id="ARBA00023136"/>
    </source>
</evidence>
<evidence type="ECO:0000256" key="11">
    <source>
        <dbReference type="ARBA" id="ARBA00023033"/>
    </source>
</evidence>
<organism evidence="16 17">
    <name type="scientific">Ephemerocybe angulata</name>
    <dbReference type="NCBI Taxonomy" id="980116"/>
    <lineage>
        <taxon>Eukaryota</taxon>
        <taxon>Fungi</taxon>
        <taxon>Dikarya</taxon>
        <taxon>Basidiomycota</taxon>
        <taxon>Agaricomycotina</taxon>
        <taxon>Agaricomycetes</taxon>
        <taxon>Agaricomycetidae</taxon>
        <taxon>Agaricales</taxon>
        <taxon>Agaricineae</taxon>
        <taxon>Psathyrellaceae</taxon>
        <taxon>Ephemerocybe</taxon>
    </lineage>
</organism>
<evidence type="ECO:0000256" key="3">
    <source>
        <dbReference type="ARBA" id="ARBA00005179"/>
    </source>
</evidence>
<dbReference type="CDD" id="cd11065">
    <property type="entry name" value="CYP64-like"/>
    <property type="match status" value="1"/>
</dbReference>
<keyword evidence="11 15" id="KW-0503">Monooxygenase</keyword>
<feature type="binding site" description="axial binding residue" evidence="14">
    <location>
        <position position="448"/>
    </location>
    <ligand>
        <name>heme</name>
        <dbReference type="ChEBI" id="CHEBI:30413"/>
    </ligand>
    <ligandPart>
        <name>Fe</name>
        <dbReference type="ChEBI" id="CHEBI:18248"/>
    </ligandPart>
</feature>
<comment type="pathway">
    <text evidence="3">Secondary metabolite biosynthesis.</text>
</comment>
<keyword evidence="17" id="KW-1185">Reference proteome</keyword>
<dbReference type="InterPro" id="IPR036396">
    <property type="entry name" value="Cyt_P450_sf"/>
</dbReference>
<dbReference type="PROSITE" id="PS00086">
    <property type="entry name" value="CYTOCHROME_P450"/>
    <property type="match status" value="1"/>
</dbReference>
<evidence type="ECO:0000256" key="13">
    <source>
        <dbReference type="ARBA" id="ARBA00023180"/>
    </source>
</evidence>
<dbReference type="GO" id="GO:0020037">
    <property type="term" value="F:heme binding"/>
    <property type="evidence" value="ECO:0007669"/>
    <property type="project" value="InterPro"/>
</dbReference>
<evidence type="ECO:0000256" key="1">
    <source>
        <dbReference type="ARBA" id="ARBA00001971"/>
    </source>
</evidence>
<evidence type="ECO:0000313" key="17">
    <source>
        <dbReference type="Proteomes" id="UP000521943"/>
    </source>
</evidence>
<dbReference type="Pfam" id="PF00067">
    <property type="entry name" value="p450"/>
    <property type="match status" value="1"/>
</dbReference>
<dbReference type="InterPro" id="IPR017972">
    <property type="entry name" value="Cyt_P450_CS"/>
</dbReference>
<keyword evidence="5 14" id="KW-0349">Heme</keyword>
<evidence type="ECO:0000256" key="10">
    <source>
        <dbReference type="ARBA" id="ARBA00023004"/>
    </source>
</evidence>
<proteinExistence type="inferred from homology"/>
<accession>A0A8H6I0N4</accession>
<evidence type="ECO:0000256" key="6">
    <source>
        <dbReference type="ARBA" id="ARBA00022692"/>
    </source>
</evidence>
<gene>
    <name evidence="16" type="ORF">DFP72DRAFT_894443</name>
</gene>
<dbReference type="GO" id="GO:0016705">
    <property type="term" value="F:oxidoreductase activity, acting on paired donors, with incorporation or reduction of molecular oxygen"/>
    <property type="evidence" value="ECO:0007669"/>
    <property type="project" value="InterPro"/>
</dbReference>
<evidence type="ECO:0000313" key="16">
    <source>
        <dbReference type="EMBL" id="KAF6756476.1"/>
    </source>
</evidence>
<dbReference type="OrthoDB" id="2789670at2759"/>
<dbReference type="PANTHER" id="PTHR46300:SF2">
    <property type="entry name" value="CYTOCHROME P450 MONOOXYGENASE ALNH-RELATED"/>
    <property type="match status" value="1"/>
</dbReference>
<dbReference type="Gene3D" id="1.10.630.10">
    <property type="entry name" value="Cytochrome P450"/>
    <property type="match status" value="1"/>
</dbReference>
<dbReference type="PRINTS" id="PR00463">
    <property type="entry name" value="EP450I"/>
</dbReference>
<keyword evidence="7 14" id="KW-0479">Metal-binding</keyword>
<dbReference type="InterPro" id="IPR001128">
    <property type="entry name" value="Cyt_P450"/>
</dbReference>
<dbReference type="EMBL" id="JACGCI010000026">
    <property type="protein sequence ID" value="KAF6756476.1"/>
    <property type="molecule type" value="Genomic_DNA"/>
</dbReference>
<dbReference type="GO" id="GO:0016020">
    <property type="term" value="C:membrane"/>
    <property type="evidence" value="ECO:0007669"/>
    <property type="project" value="UniProtKB-SubCell"/>
</dbReference>
<keyword evidence="6" id="KW-0812">Transmembrane</keyword>
<comment type="caution">
    <text evidence="16">The sequence shown here is derived from an EMBL/GenBank/DDBJ whole genome shotgun (WGS) entry which is preliminary data.</text>
</comment>
<evidence type="ECO:0000256" key="4">
    <source>
        <dbReference type="ARBA" id="ARBA00010617"/>
    </source>
</evidence>
<dbReference type="PANTHER" id="PTHR46300">
    <property type="entry name" value="P450, PUTATIVE (EUROFUNG)-RELATED-RELATED"/>
    <property type="match status" value="1"/>
</dbReference>
<evidence type="ECO:0000256" key="15">
    <source>
        <dbReference type="RuleBase" id="RU000461"/>
    </source>
</evidence>
<keyword evidence="13" id="KW-0325">Glycoprotein</keyword>
<comment type="subcellular location">
    <subcellularLocation>
        <location evidence="2">Membrane</location>
        <topology evidence="2">Single-pass membrane protein</topology>
    </subcellularLocation>
</comment>
<protein>
    <submittedName>
        <fullName evidence="16">Cytochrome P450</fullName>
    </submittedName>
</protein>
<dbReference type="GO" id="GO:0005506">
    <property type="term" value="F:iron ion binding"/>
    <property type="evidence" value="ECO:0007669"/>
    <property type="project" value="InterPro"/>
</dbReference>
<dbReference type="Proteomes" id="UP000521943">
    <property type="component" value="Unassembled WGS sequence"/>
</dbReference>
<comment type="cofactor">
    <cofactor evidence="1 14">
        <name>heme</name>
        <dbReference type="ChEBI" id="CHEBI:30413"/>
    </cofactor>
</comment>
<reference evidence="16 17" key="1">
    <citation type="submission" date="2020-07" db="EMBL/GenBank/DDBJ databases">
        <title>Comparative genomics of pyrophilous fungi reveals a link between fire events and developmental genes.</title>
        <authorList>
            <consortium name="DOE Joint Genome Institute"/>
            <person name="Steindorff A.S."/>
            <person name="Carver A."/>
            <person name="Calhoun S."/>
            <person name="Stillman K."/>
            <person name="Liu H."/>
            <person name="Lipzen A."/>
            <person name="Pangilinan J."/>
            <person name="Labutti K."/>
            <person name="Bruns T.D."/>
            <person name="Grigoriev I.V."/>
        </authorList>
    </citation>
    <scope>NUCLEOTIDE SEQUENCE [LARGE SCALE GENOMIC DNA]</scope>
    <source>
        <strain evidence="16 17">CBS 144469</strain>
    </source>
</reference>
<evidence type="ECO:0000256" key="5">
    <source>
        <dbReference type="ARBA" id="ARBA00022617"/>
    </source>
</evidence>
<keyword evidence="12" id="KW-0472">Membrane</keyword>
<evidence type="ECO:0000256" key="8">
    <source>
        <dbReference type="ARBA" id="ARBA00022989"/>
    </source>
</evidence>
<evidence type="ECO:0000256" key="7">
    <source>
        <dbReference type="ARBA" id="ARBA00022723"/>
    </source>
</evidence>
<evidence type="ECO:0000256" key="14">
    <source>
        <dbReference type="PIRSR" id="PIRSR602401-1"/>
    </source>
</evidence>
<sequence>MAGIRLSSCSTRYIAAVLGVSSVLVASWKLCRRGAKRKRLPPGPPRTPFLGHLFCVPRELPWVKYHDMCRELGSDVVALDVLGTTIIVLDSAEAVNELLERRSHIYSSRPHLPMICDLMGWEFNVGLMPYGERSLVWRMHRKMFHQSFQSSAVTSFHPQEVKAARQLVQNLYQSPEDFTTHFRLMAGYVVLSAAYGIEPLGEDDPYIKISEEAIHYLVEAAVPGAFLVDIIPAMRYIPKWMPFAHFQRFAETSRNHIEKMRQSPYEEAKSSSGMSSSFVQKRLKEMDQTGDTEAYEEVVMNTASAMFVGGFDTIIAAMSAFLFAMMTHPEAQRRAQAEIDSVISSGLPTFEDRKSLPYITAIVKEVLRWKPVTPMAAAHVLDVDDEYRGHFLPAGSLVIGNAWAILNNEATYPDPFSFRPDRFLAGKDGSMNPCPDPDFAFGFGRRVCPGRLMALDVLWISIASILTVYDISKGVDKQGHDIKPVYEPGPSSLVFMPLPFTCTIKPRNAKAELVCARLEDWS</sequence>
<keyword evidence="10 14" id="KW-0408">Iron</keyword>
<comment type="similarity">
    <text evidence="4 15">Belongs to the cytochrome P450 family.</text>
</comment>
<dbReference type="InterPro" id="IPR050364">
    <property type="entry name" value="Cytochrome_P450_fung"/>
</dbReference>
<dbReference type="GO" id="GO:0004497">
    <property type="term" value="F:monooxygenase activity"/>
    <property type="evidence" value="ECO:0007669"/>
    <property type="project" value="UniProtKB-KW"/>
</dbReference>
<dbReference type="AlphaFoldDB" id="A0A8H6I0N4"/>
<name>A0A8H6I0N4_9AGAR</name>
<evidence type="ECO:0000256" key="2">
    <source>
        <dbReference type="ARBA" id="ARBA00004167"/>
    </source>
</evidence>
<dbReference type="InterPro" id="IPR002401">
    <property type="entry name" value="Cyt_P450_E_grp-I"/>
</dbReference>
<evidence type="ECO:0000256" key="9">
    <source>
        <dbReference type="ARBA" id="ARBA00023002"/>
    </source>
</evidence>